<dbReference type="RefSeq" id="WP_177227107.1">
    <property type="nucleotide sequence ID" value="NZ_FOZK01000001.1"/>
</dbReference>
<keyword evidence="1" id="KW-1133">Transmembrane helix</keyword>
<keyword evidence="1" id="KW-0472">Membrane</keyword>
<evidence type="ECO:0000256" key="1">
    <source>
        <dbReference type="SAM" id="Phobius"/>
    </source>
</evidence>
<feature type="transmembrane region" description="Helical" evidence="1">
    <location>
        <begin position="134"/>
        <end position="153"/>
    </location>
</feature>
<dbReference type="Pfam" id="PF04307">
    <property type="entry name" value="YdjM"/>
    <property type="match status" value="1"/>
</dbReference>
<evidence type="ECO:0000313" key="3">
    <source>
        <dbReference type="Proteomes" id="UP000199062"/>
    </source>
</evidence>
<keyword evidence="1" id="KW-0812">Transmembrane</keyword>
<reference evidence="2 3" key="1">
    <citation type="submission" date="2016-10" db="EMBL/GenBank/DDBJ databases">
        <authorList>
            <person name="de Groot N.N."/>
        </authorList>
    </citation>
    <scope>NUCLEOTIDE SEQUENCE [LARGE SCALE GENOMIC DNA]</scope>
    <source>
        <strain evidence="2 3">CGMCC 1.10457</strain>
    </source>
</reference>
<feature type="transmembrane region" description="Helical" evidence="1">
    <location>
        <begin position="97"/>
        <end position="114"/>
    </location>
</feature>
<feature type="transmembrane region" description="Helical" evidence="1">
    <location>
        <begin position="165"/>
        <end position="184"/>
    </location>
</feature>
<dbReference type="GO" id="GO:0016787">
    <property type="term" value="F:hydrolase activity"/>
    <property type="evidence" value="ECO:0007669"/>
    <property type="project" value="UniProtKB-KW"/>
</dbReference>
<feature type="transmembrane region" description="Helical" evidence="1">
    <location>
        <begin position="71"/>
        <end position="90"/>
    </location>
</feature>
<dbReference type="EMBL" id="FOZK01000001">
    <property type="protein sequence ID" value="SFR87512.1"/>
    <property type="molecule type" value="Genomic_DNA"/>
</dbReference>
<accession>A0A1I6K8H6</accession>
<organism evidence="2 3">
    <name type="scientific">Halomicrobium zhouii</name>
    <dbReference type="NCBI Taxonomy" id="767519"/>
    <lineage>
        <taxon>Archaea</taxon>
        <taxon>Methanobacteriati</taxon>
        <taxon>Methanobacteriota</taxon>
        <taxon>Stenosarchaea group</taxon>
        <taxon>Halobacteria</taxon>
        <taxon>Halobacteriales</taxon>
        <taxon>Haloarculaceae</taxon>
        <taxon>Halomicrobium</taxon>
    </lineage>
</organism>
<feature type="transmembrane region" description="Helical" evidence="1">
    <location>
        <begin position="12"/>
        <end position="30"/>
    </location>
</feature>
<evidence type="ECO:0000313" key="2">
    <source>
        <dbReference type="EMBL" id="SFR87512.1"/>
    </source>
</evidence>
<sequence>MHQDSNRYSSMMPWGHFAVAFLPFLTYRLLRQQRLPSRRVTVFLFVATQLPDLIDKPLAWGLHVLPSGRSFAHSLLFAVPLVIAVTIFLTRGDRATLGALFTFGYLSHVFADIYDLLLTVPPDQWQTTYVASLYWPLVAIPAPEPMPFVYYFTRISPTRYAQGSLGLALFAAFFFYPELAAAVGRRQSPVKLPTDEEPTAANER</sequence>
<protein>
    <submittedName>
        <fullName evidence="2">LexA-binding, inner membrane-associated putative hydrolase</fullName>
    </submittedName>
</protein>
<proteinExistence type="predicted"/>
<dbReference type="AlphaFoldDB" id="A0A1I6K8H6"/>
<name>A0A1I6K8H6_9EURY</name>
<gene>
    <name evidence="2" type="ORF">SAMN05216559_0365</name>
</gene>
<keyword evidence="2" id="KW-0378">Hydrolase</keyword>
<dbReference type="InterPro" id="IPR007404">
    <property type="entry name" value="YdjM-like"/>
</dbReference>
<dbReference type="Proteomes" id="UP000199062">
    <property type="component" value="Unassembled WGS sequence"/>
</dbReference>
<keyword evidence="3" id="KW-1185">Reference proteome</keyword>